<reference evidence="12" key="1">
    <citation type="submission" date="2013-10" db="EMBL/GenBank/DDBJ databases">
        <authorList>
            <person name="Schartl M."/>
            <person name="Warren W."/>
        </authorList>
    </citation>
    <scope>NUCLEOTIDE SEQUENCE [LARGE SCALE GENOMIC DNA]</scope>
    <source>
        <strain evidence="12">female</strain>
    </source>
</reference>
<dbReference type="EMBL" id="AYCK01000501">
    <property type="status" value="NOT_ANNOTATED_CDS"/>
    <property type="molecule type" value="Genomic_DNA"/>
</dbReference>
<name>A0A087XSZ0_POEFO</name>
<dbReference type="EC" id="4.3.2.1" evidence="3"/>
<dbReference type="InterPro" id="IPR008948">
    <property type="entry name" value="L-Aspartase-like"/>
</dbReference>
<dbReference type="AlphaFoldDB" id="A0A087XSZ0"/>
<evidence type="ECO:0000256" key="5">
    <source>
        <dbReference type="ARBA" id="ARBA00022571"/>
    </source>
</evidence>
<evidence type="ECO:0000256" key="2">
    <source>
        <dbReference type="ARBA" id="ARBA00010755"/>
    </source>
</evidence>
<evidence type="ECO:0000256" key="3">
    <source>
        <dbReference type="ARBA" id="ARBA00012338"/>
    </source>
</evidence>
<dbReference type="PRINTS" id="PR00149">
    <property type="entry name" value="FUMRATELYASE"/>
</dbReference>
<dbReference type="InterPro" id="IPR000362">
    <property type="entry name" value="Fumarate_lyase_fam"/>
</dbReference>
<dbReference type="CDD" id="cd01359">
    <property type="entry name" value="Argininosuccinate_lyase"/>
    <property type="match status" value="1"/>
</dbReference>
<evidence type="ECO:0000256" key="6">
    <source>
        <dbReference type="ARBA" id="ARBA00022605"/>
    </source>
</evidence>
<organism evidence="11 12">
    <name type="scientific">Poecilia formosa</name>
    <name type="common">Amazon molly</name>
    <name type="synonym">Limia formosa</name>
    <dbReference type="NCBI Taxonomy" id="48698"/>
    <lineage>
        <taxon>Eukaryota</taxon>
        <taxon>Metazoa</taxon>
        <taxon>Chordata</taxon>
        <taxon>Craniata</taxon>
        <taxon>Vertebrata</taxon>
        <taxon>Euteleostomi</taxon>
        <taxon>Actinopterygii</taxon>
        <taxon>Neopterygii</taxon>
        <taxon>Teleostei</taxon>
        <taxon>Neoteleostei</taxon>
        <taxon>Acanthomorphata</taxon>
        <taxon>Ovalentaria</taxon>
        <taxon>Atherinomorphae</taxon>
        <taxon>Cyprinodontiformes</taxon>
        <taxon>Poeciliidae</taxon>
        <taxon>Poeciliinae</taxon>
        <taxon>Poecilia</taxon>
    </lineage>
</organism>
<feature type="domain" description="Argininosuccinate lyase C-terminal" evidence="10">
    <location>
        <begin position="370"/>
        <end position="437"/>
    </location>
</feature>
<dbReference type="Pfam" id="PF14698">
    <property type="entry name" value="ASL_C2"/>
    <property type="match status" value="1"/>
</dbReference>
<dbReference type="GO" id="GO:0042450">
    <property type="term" value="P:L-arginine biosynthetic process via ornithine"/>
    <property type="evidence" value="ECO:0007669"/>
    <property type="project" value="InterPro"/>
</dbReference>
<dbReference type="InterPro" id="IPR009049">
    <property type="entry name" value="Argininosuccinate_lyase"/>
</dbReference>
<comment type="pathway">
    <text evidence="1">Amino-acid biosynthesis; L-arginine biosynthesis; L-arginine from L-ornithine and carbamoyl phosphate: step 3/3.</text>
</comment>
<dbReference type="PANTHER" id="PTHR43814">
    <property type="entry name" value="ARGININOSUCCINATE LYASE"/>
    <property type="match status" value="1"/>
</dbReference>
<dbReference type="GO" id="GO:0005829">
    <property type="term" value="C:cytosol"/>
    <property type="evidence" value="ECO:0007669"/>
    <property type="project" value="TreeGrafter"/>
</dbReference>
<dbReference type="PROSITE" id="PS00163">
    <property type="entry name" value="FUMARATE_LYASES"/>
    <property type="match status" value="1"/>
</dbReference>
<dbReference type="Pfam" id="PF00206">
    <property type="entry name" value="Lyase_1"/>
    <property type="match status" value="1"/>
</dbReference>
<dbReference type="PRINTS" id="PR00145">
    <property type="entry name" value="ARGSUCLYASE"/>
</dbReference>
<accession>A0A087XSZ0</accession>
<dbReference type="OMA" id="DFAIEFC"/>
<dbReference type="Proteomes" id="UP000028760">
    <property type="component" value="Unassembled WGS sequence"/>
</dbReference>
<dbReference type="Gene3D" id="1.10.275.10">
    <property type="entry name" value="Fumarase/aspartase (N-terminal domain)"/>
    <property type="match status" value="1"/>
</dbReference>
<dbReference type="EMBL" id="AYCK01000500">
    <property type="status" value="NOT_ANNOTATED_CDS"/>
    <property type="molecule type" value="Genomic_DNA"/>
</dbReference>
<dbReference type="HAMAP" id="MF_00006">
    <property type="entry name" value="Arg_succ_lyase"/>
    <property type="match status" value="1"/>
</dbReference>
<evidence type="ECO:0000259" key="10">
    <source>
        <dbReference type="Pfam" id="PF14698"/>
    </source>
</evidence>
<dbReference type="InterPro" id="IPR029419">
    <property type="entry name" value="Arg_succ_lyase_C"/>
</dbReference>
<dbReference type="GO" id="GO:0004056">
    <property type="term" value="F:argininosuccinate lyase activity"/>
    <property type="evidence" value="ECO:0007669"/>
    <property type="project" value="UniProtKB-EC"/>
</dbReference>
<evidence type="ECO:0000313" key="11">
    <source>
        <dbReference type="Ensembl" id="ENSPFOP00000008893.2"/>
    </source>
</evidence>
<comment type="similarity">
    <text evidence="2">Belongs to the lyase 1 family. Argininosuccinate lyase subfamily.</text>
</comment>
<reference evidence="11" key="3">
    <citation type="submission" date="2025-09" db="UniProtKB">
        <authorList>
            <consortium name="Ensembl"/>
        </authorList>
    </citation>
    <scope>IDENTIFICATION</scope>
</reference>
<dbReference type="eggNOG" id="KOG1316">
    <property type="taxonomic scope" value="Eukaryota"/>
</dbReference>
<dbReference type="FunFam" id="1.10.40.30:FF:000001">
    <property type="entry name" value="Argininosuccinate lyase"/>
    <property type="match status" value="1"/>
</dbReference>
<dbReference type="InterPro" id="IPR020557">
    <property type="entry name" value="Fumarate_lyase_CS"/>
</dbReference>
<evidence type="ECO:0000256" key="1">
    <source>
        <dbReference type="ARBA" id="ARBA00004941"/>
    </source>
</evidence>
<keyword evidence="12" id="KW-1185">Reference proteome</keyword>
<feature type="domain" description="Fumarate lyase N-terminal" evidence="9">
    <location>
        <begin position="12"/>
        <end position="307"/>
    </location>
</feature>
<dbReference type="FunFam" id="1.10.275.10:FF:000014">
    <property type="entry name" value="Os03g0824900 protein"/>
    <property type="match status" value="1"/>
</dbReference>
<keyword evidence="5" id="KW-0055">Arginine biosynthesis</keyword>
<evidence type="ECO:0000256" key="8">
    <source>
        <dbReference type="ARBA" id="ARBA00032749"/>
    </source>
</evidence>
<dbReference type="InterPro" id="IPR024083">
    <property type="entry name" value="Fumarase/histidase_N"/>
</dbReference>
<dbReference type="FunFam" id="1.20.200.10:FF:000015">
    <property type="entry name" value="argininosuccinate lyase isoform X2"/>
    <property type="match status" value="2"/>
</dbReference>
<dbReference type="PANTHER" id="PTHR43814:SF1">
    <property type="entry name" value="ARGININOSUCCINATE LYASE"/>
    <property type="match status" value="1"/>
</dbReference>
<evidence type="ECO:0000256" key="7">
    <source>
        <dbReference type="ARBA" id="ARBA00023239"/>
    </source>
</evidence>
<protein>
    <recommendedName>
        <fullName evidence="4">Argininosuccinate lyase</fullName>
        <ecNumber evidence="3">4.3.2.1</ecNumber>
    </recommendedName>
    <alternativeName>
        <fullName evidence="8">Arginosuccinase</fullName>
    </alternativeName>
</protein>
<reference evidence="11" key="2">
    <citation type="submission" date="2025-08" db="UniProtKB">
        <authorList>
            <consortium name="Ensembl"/>
        </authorList>
    </citation>
    <scope>IDENTIFICATION</scope>
</reference>
<keyword evidence="7" id="KW-0456">Lyase</keyword>
<proteinExistence type="inferred from homology"/>
<dbReference type="Gene3D" id="1.10.40.30">
    <property type="entry name" value="Fumarase/aspartase (C-terminal domain)"/>
    <property type="match status" value="1"/>
</dbReference>
<sequence length="466" mass="51870">MANTEGSKLWGGRFVGDTDPIMEKFNESITYDQRMWDADIRGSKAYVKALEKANLVSTEEMEQILQGMDQISEEWSKGAFLIKPGDEDIHTANERRLKELIGAPAGKLHTGRSRNDQVVTDMKLWLRDAIAMLTDNSLQLISTMVERAAIEIDVLFPGYTHMQKAQPVRWSHWILSYAVVLSRDVERLLEIKKRTNILPLGSGAIAGTPFDIDRELLRTELGFDSVSLNSMDATGQRDFVEAEFLFWASLCLTHLSKMAEDLMLYSTKEYSFVTLADAYSTGSSLMPQKKNADSLELIRSKAGRVFGRCAGFMMTLKGLPSAYNKDLQEDKEAMFDCYDTVHAVLQVTTGVMSTLKINQSVMEAALNPDMLATDLAYYLVRKGVPFREAHGLSGKAVFAAESKNVSLNQLTEADLAAISPLFGSDVSSVWDYRSSVEQYSASGGTSKSSVSAQVEHLRNWLKTRSP</sequence>
<evidence type="ECO:0000259" key="9">
    <source>
        <dbReference type="Pfam" id="PF00206"/>
    </source>
</evidence>
<dbReference type="SUPFAM" id="SSF48557">
    <property type="entry name" value="L-aspartase-like"/>
    <property type="match status" value="1"/>
</dbReference>
<dbReference type="NCBIfam" id="TIGR00838">
    <property type="entry name" value="argH"/>
    <property type="match status" value="1"/>
</dbReference>
<dbReference type="STRING" id="48698.ENSPFOP00000008893"/>
<dbReference type="Ensembl" id="ENSPFOT00000008905.2">
    <property type="protein sequence ID" value="ENSPFOP00000008893.2"/>
    <property type="gene ID" value="ENSPFOG00000008662.2"/>
</dbReference>
<dbReference type="GeneTree" id="ENSGT00950000183122"/>
<evidence type="ECO:0000313" key="12">
    <source>
        <dbReference type="Proteomes" id="UP000028760"/>
    </source>
</evidence>
<keyword evidence="6" id="KW-0028">Amino-acid biosynthesis</keyword>
<evidence type="ECO:0000256" key="4">
    <source>
        <dbReference type="ARBA" id="ARBA00019698"/>
    </source>
</evidence>
<dbReference type="Gene3D" id="1.20.200.10">
    <property type="entry name" value="Fumarase/aspartase (Central domain)"/>
    <property type="match status" value="1"/>
</dbReference>
<dbReference type="InterPro" id="IPR022761">
    <property type="entry name" value="Fumarate_lyase_N"/>
</dbReference>